<keyword evidence="5" id="KW-0539">Nucleus</keyword>
<dbReference type="PANTHER" id="PTHR46481:SF10">
    <property type="entry name" value="ZINC FINGER BED DOMAIN-CONTAINING PROTEIN 39"/>
    <property type="match status" value="1"/>
</dbReference>
<keyword evidence="6" id="KW-0175">Coiled coil</keyword>
<keyword evidence="4" id="KW-0862">Zinc</keyword>
<evidence type="ECO:0000259" key="8">
    <source>
        <dbReference type="Pfam" id="PF05699"/>
    </source>
</evidence>
<dbReference type="EMBL" id="NWSH01000496">
    <property type="protein sequence ID" value="PCG76026.1"/>
    <property type="molecule type" value="Genomic_DNA"/>
</dbReference>
<dbReference type="AlphaFoldDB" id="A0A2A4JW65"/>
<feature type="domain" description="HAT C-terminal dimerisation" evidence="8">
    <location>
        <begin position="460"/>
        <end position="533"/>
    </location>
</feature>
<dbReference type="STRING" id="7102.A0A2A4JW65"/>
<dbReference type="Pfam" id="PF05699">
    <property type="entry name" value="Dimer_Tnp_hAT"/>
    <property type="match status" value="1"/>
</dbReference>
<evidence type="ECO:0000256" key="4">
    <source>
        <dbReference type="ARBA" id="ARBA00022833"/>
    </source>
</evidence>
<evidence type="ECO:0000256" key="5">
    <source>
        <dbReference type="ARBA" id="ARBA00023242"/>
    </source>
</evidence>
<evidence type="ECO:0000256" key="2">
    <source>
        <dbReference type="ARBA" id="ARBA00022723"/>
    </source>
</evidence>
<evidence type="ECO:0000256" key="6">
    <source>
        <dbReference type="SAM" id="Coils"/>
    </source>
</evidence>
<dbReference type="InterPro" id="IPR012337">
    <property type="entry name" value="RNaseH-like_sf"/>
</dbReference>
<proteinExistence type="predicted"/>
<reference evidence="9" key="1">
    <citation type="submission" date="2017-09" db="EMBL/GenBank/DDBJ databases">
        <title>Contemporary evolution of a Lepidopteran species, Heliothis virescens, in response to modern agricultural practices.</title>
        <authorList>
            <person name="Fritz M.L."/>
            <person name="Deyonke A.M."/>
            <person name="Papanicolaou A."/>
            <person name="Micinski S."/>
            <person name="Westbrook J."/>
            <person name="Gould F."/>
        </authorList>
    </citation>
    <scope>NUCLEOTIDE SEQUENCE [LARGE SCALE GENOMIC DNA]</scope>
    <source>
        <strain evidence="9">HvINT-</strain>
        <tissue evidence="9">Whole body</tissue>
    </source>
</reference>
<comment type="subcellular location">
    <subcellularLocation>
        <location evidence="1">Nucleus</location>
    </subcellularLocation>
</comment>
<feature type="compositionally biased region" description="Basic and acidic residues" evidence="7">
    <location>
        <begin position="8"/>
        <end position="18"/>
    </location>
</feature>
<feature type="coiled-coil region" evidence="6">
    <location>
        <begin position="360"/>
        <end position="387"/>
    </location>
</feature>
<evidence type="ECO:0000256" key="3">
    <source>
        <dbReference type="ARBA" id="ARBA00022771"/>
    </source>
</evidence>
<dbReference type="SUPFAM" id="SSF53098">
    <property type="entry name" value="Ribonuclease H-like"/>
    <property type="match status" value="1"/>
</dbReference>
<keyword evidence="3" id="KW-0863">Zinc-finger</keyword>
<organism evidence="9">
    <name type="scientific">Heliothis virescens</name>
    <name type="common">Tobacco budworm moth</name>
    <dbReference type="NCBI Taxonomy" id="7102"/>
    <lineage>
        <taxon>Eukaryota</taxon>
        <taxon>Metazoa</taxon>
        <taxon>Ecdysozoa</taxon>
        <taxon>Arthropoda</taxon>
        <taxon>Hexapoda</taxon>
        <taxon>Insecta</taxon>
        <taxon>Pterygota</taxon>
        <taxon>Neoptera</taxon>
        <taxon>Endopterygota</taxon>
        <taxon>Lepidoptera</taxon>
        <taxon>Glossata</taxon>
        <taxon>Ditrysia</taxon>
        <taxon>Noctuoidea</taxon>
        <taxon>Noctuidae</taxon>
        <taxon>Heliothinae</taxon>
        <taxon>Heliothis</taxon>
    </lineage>
</organism>
<feature type="compositionally biased region" description="Acidic residues" evidence="7">
    <location>
        <begin position="19"/>
        <end position="37"/>
    </location>
</feature>
<evidence type="ECO:0000256" key="7">
    <source>
        <dbReference type="SAM" id="MobiDB-lite"/>
    </source>
</evidence>
<keyword evidence="2" id="KW-0479">Metal-binding</keyword>
<protein>
    <recommendedName>
        <fullName evidence="8">HAT C-terminal dimerisation domain-containing protein</fullName>
    </recommendedName>
</protein>
<name>A0A2A4JW65_HELVI</name>
<comment type="caution">
    <text evidence="9">The sequence shown here is derived from an EMBL/GenBank/DDBJ whole genome shotgun (WGS) entry which is preliminary data.</text>
</comment>
<feature type="region of interest" description="Disordered" evidence="7">
    <location>
        <begin position="1"/>
        <end position="41"/>
    </location>
</feature>
<dbReference type="InterPro" id="IPR052035">
    <property type="entry name" value="ZnF_BED_domain_contain"/>
</dbReference>
<dbReference type="GO" id="GO:0046983">
    <property type="term" value="F:protein dimerization activity"/>
    <property type="evidence" value="ECO:0007669"/>
    <property type="project" value="InterPro"/>
</dbReference>
<dbReference type="GO" id="GO:0005634">
    <property type="term" value="C:nucleus"/>
    <property type="evidence" value="ECO:0007669"/>
    <property type="project" value="UniProtKB-SubCell"/>
</dbReference>
<gene>
    <name evidence="9" type="ORF">B5V51_10477</name>
</gene>
<dbReference type="InterPro" id="IPR008906">
    <property type="entry name" value="HATC_C_dom"/>
</dbReference>
<evidence type="ECO:0000256" key="1">
    <source>
        <dbReference type="ARBA" id="ARBA00004123"/>
    </source>
</evidence>
<evidence type="ECO:0000313" key="9">
    <source>
        <dbReference type="EMBL" id="PCG76026.1"/>
    </source>
</evidence>
<dbReference type="GO" id="GO:0008270">
    <property type="term" value="F:zinc ion binding"/>
    <property type="evidence" value="ECO:0007669"/>
    <property type="project" value="UniProtKB-KW"/>
</dbReference>
<sequence length="544" mass="62444">MCHFPTTKTDEEVKPLPEEEHDADMESEEEPGEENEESAPSARIWSEIQQKNADAALLMFVIRSFQHMSIVDCLKPLMATNENYVLPDRQDIMERILPHMYSVCFNEQKANMQEAVKVCLSIEEWVTSKGESISSITGHYVNSNFELKSVLLKCCEFQAYNIEEAATFLRELCNEWDIFSKVHGCLTNRQHNFNRALNSLGWNQFKCTAFALNVILQKSLEISKPILEKVKKIAHHFLWDTKSMTMLNDYQRNVQGLEDPIEIMDSNIVHWSATYDMVEIFLSLQQALTAVVNEISSLEFTNEDWSKLNQLFKLYKPFSDATKELGDDKYVCGSTVIPIVHSLKTSLQEMDNDPNFILVKEEINCMMQELNTEYEGVERELNLAMSTILDPRYKMSKFVDGNAAEAAKTHLVTEIQNLMNVNNTTDAMKTESAEEKQEQGNSVNTENSLVLAQEEMDLYIEDDLAACDPSEWWPNNQQKYPHLAQLFKAKCSIVATSLLGGNLYTERGNNLCENRQRLSANKARYMVFLRANLKDEDDFLKVMP</sequence>
<accession>A0A2A4JW65</accession>
<dbReference type="PANTHER" id="PTHR46481">
    <property type="entry name" value="ZINC FINGER BED DOMAIN-CONTAINING PROTEIN 4"/>
    <property type="match status" value="1"/>
</dbReference>